<gene>
    <name evidence="1" type="ORF">CRENBAI_022343</name>
</gene>
<evidence type="ECO:0000313" key="2">
    <source>
        <dbReference type="Proteomes" id="UP001311232"/>
    </source>
</evidence>
<organism evidence="1 2">
    <name type="scientific">Crenichthys baileyi</name>
    <name type="common">White River springfish</name>
    <dbReference type="NCBI Taxonomy" id="28760"/>
    <lineage>
        <taxon>Eukaryota</taxon>
        <taxon>Metazoa</taxon>
        <taxon>Chordata</taxon>
        <taxon>Craniata</taxon>
        <taxon>Vertebrata</taxon>
        <taxon>Euteleostomi</taxon>
        <taxon>Actinopterygii</taxon>
        <taxon>Neopterygii</taxon>
        <taxon>Teleostei</taxon>
        <taxon>Neoteleostei</taxon>
        <taxon>Acanthomorphata</taxon>
        <taxon>Ovalentaria</taxon>
        <taxon>Atherinomorphae</taxon>
        <taxon>Cyprinodontiformes</taxon>
        <taxon>Goodeidae</taxon>
        <taxon>Crenichthys</taxon>
    </lineage>
</organism>
<name>A0AAV9RLY1_9TELE</name>
<keyword evidence="2" id="KW-1185">Reference proteome</keyword>
<accession>A0AAV9RLY1</accession>
<evidence type="ECO:0000313" key="1">
    <source>
        <dbReference type="EMBL" id="KAK5609973.1"/>
    </source>
</evidence>
<protein>
    <submittedName>
        <fullName evidence="1">Uncharacterized protein</fullName>
    </submittedName>
</protein>
<dbReference type="EMBL" id="JAHHUM010001730">
    <property type="protein sequence ID" value="KAK5609973.1"/>
    <property type="molecule type" value="Genomic_DNA"/>
</dbReference>
<reference evidence="1 2" key="1">
    <citation type="submission" date="2021-06" db="EMBL/GenBank/DDBJ databases">
        <authorList>
            <person name="Palmer J.M."/>
        </authorList>
    </citation>
    <scope>NUCLEOTIDE SEQUENCE [LARGE SCALE GENOMIC DNA]</scope>
    <source>
        <strain evidence="1 2">MEX-2019</strain>
        <tissue evidence="1">Muscle</tissue>
    </source>
</reference>
<comment type="caution">
    <text evidence="1">The sequence shown here is derived from an EMBL/GenBank/DDBJ whole genome shotgun (WGS) entry which is preliminary data.</text>
</comment>
<dbReference type="AlphaFoldDB" id="A0AAV9RLY1"/>
<proteinExistence type="predicted"/>
<sequence>MEVCIIITVARSKLLLTSCTQLLLSPSICTGLLMFSLLLPSAWDQAVSWQSAPLSCDITFPNTHHWKFGHIWKSPTFSCQGYPTFLLCMCVGERDIKRKSQLTLQGRQTWPSLYIVTIAEV</sequence>
<dbReference type="Proteomes" id="UP001311232">
    <property type="component" value="Unassembled WGS sequence"/>
</dbReference>